<sequence length="191" mass="21530">MTGKKDGVRSKGAMPKYRKIAVFDIDGTLFNSDECIRSAELEILGKSVTRDEYFALPKGMRKRITNLAFTKYIDAAKPNYRIINILRSKKAAGYRVIILTGRSSKTEMQTIMHLNQYDVPFDELYCNKYERIDSNAFKLLKLAEVTKGSADVTIYDNSRSGIDNFTELSSGAFRVVLVKARPNAKPVALNI</sequence>
<dbReference type="EMBL" id="AUZZ01009221">
    <property type="protein sequence ID" value="EQD34163.1"/>
    <property type="molecule type" value="Genomic_DNA"/>
</dbReference>
<dbReference type="InterPro" id="IPR036412">
    <property type="entry name" value="HAD-like_sf"/>
</dbReference>
<comment type="caution">
    <text evidence="1">The sequence shown here is derived from an EMBL/GenBank/DDBJ whole genome shotgun (WGS) entry which is preliminary data.</text>
</comment>
<dbReference type="AlphaFoldDB" id="T0YM44"/>
<dbReference type="SUPFAM" id="SSF56784">
    <property type="entry name" value="HAD-like"/>
    <property type="match status" value="1"/>
</dbReference>
<dbReference type="Gene3D" id="3.40.50.1000">
    <property type="entry name" value="HAD superfamily/HAD-like"/>
    <property type="match status" value="1"/>
</dbReference>
<dbReference type="InterPro" id="IPR023214">
    <property type="entry name" value="HAD_sf"/>
</dbReference>
<accession>T0YM44</accession>
<organism evidence="1">
    <name type="scientific">mine drainage metagenome</name>
    <dbReference type="NCBI Taxonomy" id="410659"/>
    <lineage>
        <taxon>unclassified sequences</taxon>
        <taxon>metagenomes</taxon>
        <taxon>ecological metagenomes</taxon>
    </lineage>
</organism>
<evidence type="ECO:0000313" key="1">
    <source>
        <dbReference type="EMBL" id="EQD34163.1"/>
    </source>
</evidence>
<gene>
    <name evidence="1" type="ORF">B2A_12784</name>
</gene>
<name>T0YM44_9ZZZZ</name>
<reference evidence="1" key="2">
    <citation type="journal article" date="2014" name="ISME J.">
        <title>Microbial stratification in low pH oxic and suboxic macroscopic growths along an acid mine drainage.</title>
        <authorList>
            <person name="Mendez-Garcia C."/>
            <person name="Mesa V."/>
            <person name="Sprenger R.R."/>
            <person name="Richter M."/>
            <person name="Diez M.S."/>
            <person name="Solano J."/>
            <person name="Bargiela R."/>
            <person name="Golyshina O.V."/>
            <person name="Manteca A."/>
            <person name="Ramos J.L."/>
            <person name="Gallego J.R."/>
            <person name="Llorente I."/>
            <person name="Martins Dos Santos V.A."/>
            <person name="Jensen O.N."/>
            <person name="Pelaez A.I."/>
            <person name="Sanchez J."/>
            <person name="Ferrer M."/>
        </authorList>
    </citation>
    <scope>NUCLEOTIDE SEQUENCE</scope>
</reference>
<reference evidence="1" key="1">
    <citation type="submission" date="2013-08" db="EMBL/GenBank/DDBJ databases">
        <authorList>
            <person name="Mendez C."/>
            <person name="Richter M."/>
            <person name="Ferrer M."/>
            <person name="Sanchez J."/>
        </authorList>
    </citation>
    <scope>NUCLEOTIDE SEQUENCE</scope>
</reference>
<proteinExistence type="predicted"/>
<protein>
    <submittedName>
        <fullName evidence="1">Uncharacterized protein</fullName>
    </submittedName>
</protein>